<dbReference type="AlphaFoldDB" id="A0AAW2G0N5"/>
<protein>
    <submittedName>
        <fullName evidence="1">Uncharacterized protein</fullName>
    </submittedName>
</protein>
<reference evidence="1 2" key="1">
    <citation type="submission" date="2023-03" db="EMBL/GenBank/DDBJ databases">
        <title>High recombination rates correlate with genetic variation in Cardiocondyla obscurior ants.</title>
        <authorList>
            <person name="Errbii M."/>
        </authorList>
    </citation>
    <scope>NUCLEOTIDE SEQUENCE [LARGE SCALE GENOMIC DNA]</scope>
    <source>
        <strain evidence="1">Alpha-2009</strain>
        <tissue evidence="1">Whole body</tissue>
    </source>
</reference>
<evidence type="ECO:0000313" key="1">
    <source>
        <dbReference type="EMBL" id="KAL0120985.1"/>
    </source>
</evidence>
<name>A0AAW2G0N5_9HYME</name>
<proteinExistence type="predicted"/>
<keyword evidence="2" id="KW-1185">Reference proteome</keyword>
<organism evidence="1 2">
    <name type="scientific">Cardiocondyla obscurior</name>
    <dbReference type="NCBI Taxonomy" id="286306"/>
    <lineage>
        <taxon>Eukaryota</taxon>
        <taxon>Metazoa</taxon>
        <taxon>Ecdysozoa</taxon>
        <taxon>Arthropoda</taxon>
        <taxon>Hexapoda</taxon>
        <taxon>Insecta</taxon>
        <taxon>Pterygota</taxon>
        <taxon>Neoptera</taxon>
        <taxon>Endopterygota</taxon>
        <taxon>Hymenoptera</taxon>
        <taxon>Apocrita</taxon>
        <taxon>Aculeata</taxon>
        <taxon>Formicoidea</taxon>
        <taxon>Formicidae</taxon>
        <taxon>Myrmicinae</taxon>
        <taxon>Cardiocondyla</taxon>
    </lineage>
</organism>
<dbReference type="Proteomes" id="UP001430953">
    <property type="component" value="Unassembled WGS sequence"/>
</dbReference>
<gene>
    <name evidence="1" type="ORF">PUN28_008603</name>
</gene>
<evidence type="ECO:0000313" key="2">
    <source>
        <dbReference type="Proteomes" id="UP001430953"/>
    </source>
</evidence>
<accession>A0AAW2G0N5</accession>
<sequence length="79" mass="9411">MERLDDLTGSSLLMRTTIKKNIFRVLFLFQTIFHPSMKSVYEDMDHRHAAFIIHVCKCVIRFYKSSRCDISIQRQIENS</sequence>
<dbReference type="EMBL" id="JADYXP020000007">
    <property type="protein sequence ID" value="KAL0120985.1"/>
    <property type="molecule type" value="Genomic_DNA"/>
</dbReference>
<comment type="caution">
    <text evidence="1">The sequence shown here is derived from an EMBL/GenBank/DDBJ whole genome shotgun (WGS) entry which is preliminary data.</text>
</comment>